<evidence type="ECO:0000313" key="1">
    <source>
        <dbReference type="EMBL" id="KEK22702.1"/>
    </source>
</evidence>
<keyword evidence="2" id="KW-1185">Reference proteome</keyword>
<comment type="caution">
    <text evidence="1">The sequence shown here is derived from an EMBL/GenBank/DDBJ whole genome shotgun (WGS) entry which is preliminary data.</text>
</comment>
<evidence type="ECO:0000313" key="2">
    <source>
        <dbReference type="Proteomes" id="UP000027778"/>
    </source>
</evidence>
<dbReference type="Pfam" id="PF02810">
    <property type="entry name" value="SEC-C"/>
    <property type="match status" value="1"/>
</dbReference>
<name>A0A073K8A0_9BACI</name>
<dbReference type="STRING" id="574375.AZF08_23930"/>
<dbReference type="OrthoDB" id="1675022at2"/>
<accession>A0A073K8A0</accession>
<dbReference type="eggNOG" id="COG3012">
    <property type="taxonomic scope" value="Bacteria"/>
</dbReference>
<gene>
    <name evidence="1" type="ORF">BAGA_16410</name>
</gene>
<dbReference type="InterPro" id="IPR004027">
    <property type="entry name" value="SEC_C_motif"/>
</dbReference>
<protein>
    <submittedName>
        <fullName evidence="1">DNA-binding protein</fullName>
    </submittedName>
</protein>
<keyword evidence="1" id="KW-0238">DNA-binding</keyword>
<reference evidence="1 2" key="1">
    <citation type="submission" date="2014-06" db="EMBL/GenBank/DDBJ databases">
        <title>Draft genome sequence of Bacillus gaemokensis JCM 15801 (MCCC 1A00707).</title>
        <authorList>
            <person name="Lai Q."/>
            <person name="Liu Y."/>
            <person name="Shao Z."/>
        </authorList>
    </citation>
    <scope>NUCLEOTIDE SEQUENCE [LARGE SCALE GENOMIC DNA]</scope>
    <source>
        <strain evidence="1 2">JCM 15801</strain>
    </source>
</reference>
<sequence length="86" mass="9852">MYPLGSKEHPIIVKVSSQTRAEKVAAICEAYNFYYIVGLEFNEDISDLKKAIKDCSRPANMYENCPCNSGKKYKFCCMNKEIELDI</sequence>
<proteinExistence type="predicted"/>
<dbReference type="GO" id="GO:0003677">
    <property type="term" value="F:DNA binding"/>
    <property type="evidence" value="ECO:0007669"/>
    <property type="project" value="UniProtKB-KW"/>
</dbReference>
<dbReference type="SUPFAM" id="SSF103642">
    <property type="entry name" value="Sec-C motif"/>
    <property type="match status" value="1"/>
</dbReference>
<dbReference type="EMBL" id="JOTM01000026">
    <property type="protein sequence ID" value="KEK22702.1"/>
    <property type="molecule type" value="Genomic_DNA"/>
</dbReference>
<dbReference type="AlphaFoldDB" id="A0A073K8A0"/>
<organism evidence="1 2">
    <name type="scientific">Bacillus gaemokensis</name>
    <dbReference type="NCBI Taxonomy" id="574375"/>
    <lineage>
        <taxon>Bacteria</taxon>
        <taxon>Bacillati</taxon>
        <taxon>Bacillota</taxon>
        <taxon>Bacilli</taxon>
        <taxon>Bacillales</taxon>
        <taxon>Bacillaceae</taxon>
        <taxon>Bacillus</taxon>
        <taxon>Bacillus cereus group</taxon>
    </lineage>
</organism>
<dbReference type="RefSeq" id="WP_033676878.1">
    <property type="nucleotide sequence ID" value="NZ_JOTM01000026.1"/>
</dbReference>
<dbReference type="Proteomes" id="UP000027778">
    <property type="component" value="Unassembled WGS sequence"/>
</dbReference>